<proteinExistence type="predicted"/>
<accession>A0ACC3SAE4</accession>
<gene>
    <name evidence="1" type="ORF">M8818_006526</name>
</gene>
<dbReference type="Proteomes" id="UP001320706">
    <property type="component" value="Unassembled WGS sequence"/>
</dbReference>
<evidence type="ECO:0000313" key="1">
    <source>
        <dbReference type="EMBL" id="KAK8198659.1"/>
    </source>
</evidence>
<dbReference type="EMBL" id="JAMKPW020000040">
    <property type="protein sequence ID" value="KAK8198659.1"/>
    <property type="molecule type" value="Genomic_DNA"/>
</dbReference>
<organism evidence="1 2">
    <name type="scientific">Zalaria obscura</name>
    <dbReference type="NCBI Taxonomy" id="2024903"/>
    <lineage>
        <taxon>Eukaryota</taxon>
        <taxon>Fungi</taxon>
        <taxon>Dikarya</taxon>
        <taxon>Ascomycota</taxon>
        <taxon>Pezizomycotina</taxon>
        <taxon>Dothideomycetes</taxon>
        <taxon>Dothideomycetidae</taxon>
        <taxon>Dothideales</taxon>
        <taxon>Zalariaceae</taxon>
        <taxon>Zalaria</taxon>
    </lineage>
</organism>
<comment type="caution">
    <text evidence="1">The sequence shown here is derived from an EMBL/GenBank/DDBJ whole genome shotgun (WGS) entry which is preliminary data.</text>
</comment>
<reference evidence="1" key="1">
    <citation type="submission" date="2024-02" db="EMBL/GenBank/DDBJ databases">
        <title>Metagenome Assembled Genome of Zalaria obscura JY119.</title>
        <authorList>
            <person name="Vighnesh L."/>
            <person name="Jagadeeshwari U."/>
            <person name="Venkata Ramana C."/>
            <person name="Sasikala C."/>
        </authorList>
    </citation>
    <scope>NUCLEOTIDE SEQUENCE</scope>
    <source>
        <strain evidence="1">JY119</strain>
    </source>
</reference>
<name>A0ACC3SAE4_9PEZI</name>
<sequence>MPAPLAKGIIISLSILAALGIALYENPQVKEWIEDQRRKIAEMLRTLGDELDPQERRQAEAFAYEGRMPTQTSEERAAADAAVAVATGRGQESDAVTRRLRNSTSHSSVDAEERRRLGREYLARKNQQMWQMKQKKAEAEKNGEASTPLDEKSSTFEDMVNSDGTLRADALPSPPTEEPQLSEKKALEVESAAQASSQTLGSGISGLQAGSRYANPFGDEFELSEPALLDRSITPKPPVPPKIALQENEASNLGPSNLADLRSGSGSGVPPSIQSYQEQMRQLLEANRERLREARAEHLKETRPQAQEDLSYEEQLARALSLSLAESEAAARSAREANDPDIAAAIAASLRESAPSSPATPRLPAQAPPLVDLTPSPPISVPSPSIQQNAYHRALSSPATPPPPAAMLSPQHTDELYSLSPQYMRATPVRVSSPLQSPHSPQSSQFHFQSSLSSPFDHVHDDQSHTLSPATLSRNISAATSEAAGAGTGAETTSQGFATDSEDEFASLSASHSSVQSWDRALPVSPRAAPSTSPSRGFADDSQQQRRGSGNESGTEGSIVQVEDLDMESVDSEDGDGVLTPGSWTDVGSVADEGEVMSERGS</sequence>
<protein>
    <submittedName>
        <fullName evidence="1">Uncharacterized protein</fullName>
    </submittedName>
</protein>
<keyword evidence="2" id="KW-1185">Reference proteome</keyword>
<evidence type="ECO:0000313" key="2">
    <source>
        <dbReference type="Proteomes" id="UP001320706"/>
    </source>
</evidence>